<evidence type="ECO:0000313" key="2">
    <source>
        <dbReference type="Proteomes" id="UP001162992"/>
    </source>
</evidence>
<accession>A0ACC2DHD0</accession>
<comment type="caution">
    <text evidence="1">The sequence shown here is derived from an EMBL/GenBank/DDBJ whole genome shotgun (WGS) entry which is preliminary data.</text>
</comment>
<gene>
    <name evidence="1" type="ORF">O6H91_06G103500</name>
</gene>
<dbReference type="Proteomes" id="UP001162992">
    <property type="component" value="Chromosome 6"/>
</dbReference>
<sequence length="505" mass="55324">METPSSDTWLNTSLLCQASQPDHHPPAHPYSLYPSDLLPLHPPGHLGHHIAENEPGVCDAFCQPFHQTLGPDFHGSSQLQHHQELPCFADCQPFPQVIEQPGSRFTKGAETADPASARKVHKADREKLRRDRLNEQFTELANALDPDRPKNDKATILGDCAQVLTELRAEVKRLKVDHATLLDESRDLTQEKIELREEKTTLKNETEQLQCQLQQRVRLLLSWTGMDPSLMMGATTFPYPLSVPSAASAPPNSQQTSGQTQLQPPVVAPAPYIPLPAPHGAFAMHPGLPAYAMFGNRPGNANIPFFPYPPYPLAPVPVGSHSHVERPFAQYPSPLHPVPGYALPSQPQEGSRPLTSIQPPEQPTHRPCPSAAPPTSSTDERVHDQNNISQVCNRVQQAEGEDQETASLLPASSCRNDTLHQKSADGLMQLAQKIDLQLQNSVSATCDEQREIVQDASVSSPEVKKEKAKRAGGPLSISCSPVRDMFPAYLNQNTAPVSKVSEDIG</sequence>
<name>A0ACC2DHD0_DIPCM</name>
<organism evidence="1 2">
    <name type="scientific">Diphasiastrum complanatum</name>
    <name type="common">Issler's clubmoss</name>
    <name type="synonym">Lycopodium complanatum</name>
    <dbReference type="NCBI Taxonomy" id="34168"/>
    <lineage>
        <taxon>Eukaryota</taxon>
        <taxon>Viridiplantae</taxon>
        <taxon>Streptophyta</taxon>
        <taxon>Embryophyta</taxon>
        <taxon>Tracheophyta</taxon>
        <taxon>Lycopodiopsida</taxon>
        <taxon>Lycopodiales</taxon>
        <taxon>Lycopodiaceae</taxon>
        <taxon>Lycopodioideae</taxon>
        <taxon>Diphasiastrum</taxon>
    </lineage>
</organism>
<keyword evidence="2" id="KW-1185">Reference proteome</keyword>
<dbReference type="EMBL" id="CM055097">
    <property type="protein sequence ID" value="KAJ7553569.1"/>
    <property type="molecule type" value="Genomic_DNA"/>
</dbReference>
<reference evidence="2" key="1">
    <citation type="journal article" date="2024" name="Proc. Natl. Acad. Sci. U.S.A.">
        <title>Extraordinary preservation of gene collinearity over three hundred million years revealed in homosporous lycophytes.</title>
        <authorList>
            <person name="Li C."/>
            <person name="Wickell D."/>
            <person name="Kuo L.Y."/>
            <person name="Chen X."/>
            <person name="Nie B."/>
            <person name="Liao X."/>
            <person name="Peng D."/>
            <person name="Ji J."/>
            <person name="Jenkins J."/>
            <person name="Williams M."/>
            <person name="Shu S."/>
            <person name="Plott C."/>
            <person name="Barry K."/>
            <person name="Rajasekar S."/>
            <person name="Grimwood J."/>
            <person name="Han X."/>
            <person name="Sun S."/>
            <person name="Hou Z."/>
            <person name="He W."/>
            <person name="Dai G."/>
            <person name="Sun C."/>
            <person name="Schmutz J."/>
            <person name="Leebens-Mack J.H."/>
            <person name="Li F.W."/>
            <person name="Wang L."/>
        </authorList>
    </citation>
    <scope>NUCLEOTIDE SEQUENCE [LARGE SCALE GENOMIC DNA]</scope>
    <source>
        <strain evidence="2">cv. PW_Plant_1</strain>
    </source>
</reference>
<protein>
    <submittedName>
        <fullName evidence="1">Uncharacterized protein</fullName>
    </submittedName>
</protein>
<evidence type="ECO:0000313" key="1">
    <source>
        <dbReference type="EMBL" id="KAJ7553569.1"/>
    </source>
</evidence>
<proteinExistence type="predicted"/>